<name>A0A173LM89_9ACTN</name>
<sequence>MSSKLAKSAAVVAAAAIAFSGAQGVASAEEGSLSSGSLGSTSTNPETHGSINTTDSLIGEPTLGSLAPAVASIDSGSTATTLKIDNVNGALLIGGGLAAGAAAAIAVGVANGTIQLPEGFELPAGIQIPGL</sequence>
<evidence type="ECO:0008006" key="5">
    <source>
        <dbReference type="Google" id="ProtNLM"/>
    </source>
</evidence>
<evidence type="ECO:0000313" key="4">
    <source>
        <dbReference type="Proteomes" id="UP000186104"/>
    </source>
</evidence>
<evidence type="ECO:0000256" key="1">
    <source>
        <dbReference type="SAM" id="MobiDB-lite"/>
    </source>
</evidence>
<dbReference type="EMBL" id="CP015961">
    <property type="protein sequence ID" value="ANI93395.1"/>
    <property type="molecule type" value="Genomic_DNA"/>
</dbReference>
<proteinExistence type="predicted"/>
<dbReference type="OrthoDB" id="4775626at2"/>
<dbReference type="AlphaFoldDB" id="A0A173LM89"/>
<keyword evidence="4" id="KW-1185">Reference proteome</keyword>
<keyword evidence="2" id="KW-0732">Signal</keyword>
<reference evidence="3 4" key="1">
    <citation type="submission" date="2016-06" db="EMBL/GenBank/DDBJ databases">
        <title>Complete genome sequence of a saline-alkali tolerant type strain Dietzia timorensis ID05-A0528T.</title>
        <authorList>
            <person name="Wu X."/>
        </authorList>
    </citation>
    <scope>NUCLEOTIDE SEQUENCE [LARGE SCALE GENOMIC DNA]</scope>
    <source>
        <strain evidence="3 4">ID05-A0528</strain>
    </source>
</reference>
<feature type="region of interest" description="Disordered" evidence="1">
    <location>
        <begin position="30"/>
        <end position="59"/>
    </location>
</feature>
<dbReference type="KEGG" id="dtm:BJL86_2635"/>
<accession>A0A173LM89</accession>
<protein>
    <recommendedName>
        <fullName evidence="5">Secreted protein</fullName>
    </recommendedName>
</protein>
<evidence type="ECO:0000256" key="2">
    <source>
        <dbReference type="SAM" id="SignalP"/>
    </source>
</evidence>
<organism evidence="3 4">
    <name type="scientific">Dietzia timorensis</name>
    <dbReference type="NCBI Taxonomy" id="499555"/>
    <lineage>
        <taxon>Bacteria</taxon>
        <taxon>Bacillati</taxon>
        <taxon>Actinomycetota</taxon>
        <taxon>Actinomycetes</taxon>
        <taxon>Mycobacteriales</taxon>
        <taxon>Dietziaceae</taxon>
        <taxon>Dietzia</taxon>
    </lineage>
</organism>
<dbReference type="Proteomes" id="UP000186104">
    <property type="component" value="Chromosome"/>
</dbReference>
<dbReference type="RefSeq" id="WP_067472378.1">
    <property type="nucleotide sequence ID" value="NZ_CP015961.1"/>
</dbReference>
<gene>
    <name evidence="3" type="ORF">BJL86_2635</name>
</gene>
<evidence type="ECO:0000313" key="3">
    <source>
        <dbReference type="EMBL" id="ANI93395.1"/>
    </source>
</evidence>
<feature type="signal peptide" evidence="2">
    <location>
        <begin position="1"/>
        <end position="28"/>
    </location>
</feature>
<feature type="compositionally biased region" description="Polar residues" evidence="1">
    <location>
        <begin position="44"/>
        <end position="56"/>
    </location>
</feature>
<feature type="chain" id="PRO_5008008747" description="Secreted protein" evidence="2">
    <location>
        <begin position="29"/>
        <end position="131"/>
    </location>
</feature>
<feature type="compositionally biased region" description="Low complexity" evidence="1">
    <location>
        <begin position="30"/>
        <end position="43"/>
    </location>
</feature>